<dbReference type="PROSITE" id="PS50235">
    <property type="entry name" value="USP_3"/>
    <property type="match status" value="1"/>
</dbReference>
<sequence length="731" mass="80625">MWILVALEELGLFGLLDTLFCWLPLASDDNTNQQDDDEAMSTSLFPGAPPNADYAHLKGSQRHHMQQSSLNHQLANVCIRGPENTQEDPLLVSGLVNTGNTCYLNSVLQALSSLPRLQLYLDGVNSQYTSQHLPVTRSLYKTLRLLSRPLVDELNTKNLAFRPVDIVSAVNVNHRVINREQQDAHELFQLLSGALETEGLAATKGCHVDNGLKGLLSPYDPRSSSPGTTTTTTSFRQQEHSTADSFPTSTPPVTTSDQHNMKLQHNNPLTGLLANRLSCTKCGYTQSGTSHSTIFNSLYHKRHPTTLDDCLEQLTAMEHLDDVSCRKCSMDNMVQRMGSEVERLQQQVKLCVSDDNKKREMVSTLVQVEMQRRDLVHQLSVGGSMEDDHLKKGNQAVPYQMQCGQSTKQVMLAKPPKVLCLHISRSTFHPTTGVIYKNKCQLEFPEYLDMDRFCTNGTLLTVPDQPISLQQQANDDNNGSAPSLEKYISSDGVKYKLMSIIVHYGSHSCGHFIAYKRRVIADDCGCEKCGSTSQEDCVLRSSDTWYRISDENVDVCTIDEVLLANPYMLLYESIDPPSPTTPSNNCSNTLASLPTTARVLVSTERNYTVKENDDDEILLRSSTSLSSSSSSSSLSSTSTALSSTSSSSVTNLPTSPSPSNSTDLLAVSPSSSSSTTTTLSSLSSSSSSSSYTSPKHHHQQQHHLGSSHLVHRNKDRRKLDWQESAPPLVIY</sequence>
<keyword evidence="6 7" id="KW-0788">Thiol protease</keyword>
<accession>A0A1X2ISS5</accession>
<evidence type="ECO:0000256" key="2">
    <source>
        <dbReference type="ARBA" id="ARBA00009085"/>
    </source>
</evidence>
<evidence type="ECO:0000259" key="10">
    <source>
        <dbReference type="PROSITE" id="PS50235"/>
    </source>
</evidence>
<evidence type="ECO:0000256" key="5">
    <source>
        <dbReference type="ARBA" id="ARBA00022801"/>
    </source>
</evidence>
<dbReference type="InterPro" id="IPR018200">
    <property type="entry name" value="USP_CS"/>
</dbReference>
<evidence type="ECO:0000313" key="11">
    <source>
        <dbReference type="EMBL" id="ORZ20776.1"/>
    </source>
</evidence>
<dbReference type="GO" id="GO:0004843">
    <property type="term" value="F:cysteine-type deubiquitinase activity"/>
    <property type="evidence" value="ECO:0007669"/>
    <property type="project" value="UniProtKB-UniRule"/>
</dbReference>
<evidence type="ECO:0000256" key="9">
    <source>
        <dbReference type="SAM" id="SignalP"/>
    </source>
</evidence>
<dbReference type="InterPro" id="IPR038765">
    <property type="entry name" value="Papain-like_cys_pep_sf"/>
</dbReference>
<dbReference type="PANTHER" id="PTHR24006:SF888">
    <property type="entry name" value="UBIQUITIN CARBOXYL-TERMINAL HYDROLASE 30"/>
    <property type="match status" value="1"/>
</dbReference>
<evidence type="ECO:0000256" key="6">
    <source>
        <dbReference type="ARBA" id="ARBA00022807"/>
    </source>
</evidence>
<dbReference type="GO" id="GO:0005829">
    <property type="term" value="C:cytosol"/>
    <property type="evidence" value="ECO:0007669"/>
    <property type="project" value="TreeGrafter"/>
</dbReference>
<dbReference type="PROSITE" id="PS00973">
    <property type="entry name" value="USP_2"/>
    <property type="match status" value="1"/>
</dbReference>
<dbReference type="PANTHER" id="PTHR24006">
    <property type="entry name" value="UBIQUITIN CARBOXYL-TERMINAL HYDROLASE"/>
    <property type="match status" value="1"/>
</dbReference>
<keyword evidence="3 7" id="KW-0645">Protease</keyword>
<feature type="compositionally biased region" description="Low complexity" evidence="8">
    <location>
        <begin position="622"/>
        <end position="693"/>
    </location>
</feature>
<feature type="signal peptide" evidence="9">
    <location>
        <begin position="1"/>
        <end position="18"/>
    </location>
</feature>
<dbReference type="OrthoDB" id="2020758at2759"/>
<name>A0A1X2ISS5_9FUNG</name>
<evidence type="ECO:0000313" key="12">
    <source>
        <dbReference type="Proteomes" id="UP000193560"/>
    </source>
</evidence>
<evidence type="ECO:0000256" key="4">
    <source>
        <dbReference type="ARBA" id="ARBA00022786"/>
    </source>
</evidence>
<evidence type="ECO:0000256" key="8">
    <source>
        <dbReference type="SAM" id="MobiDB-lite"/>
    </source>
</evidence>
<keyword evidence="9" id="KW-0732">Signal</keyword>
<evidence type="ECO:0000256" key="3">
    <source>
        <dbReference type="ARBA" id="ARBA00022670"/>
    </source>
</evidence>
<keyword evidence="5 7" id="KW-0378">Hydrolase</keyword>
<evidence type="ECO:0000256" key="1">
    <source>
        <dbReference type="ARBA" id="ARBA00000707"/>
    </source>
</evidence>
<feature type="region of interest" description="Disordered" evidence="8">
    <location>
        <begin position="622"/>
        <end position="731"/>
    </location>
</feature>
<dbReference type="Pfam" id="PF00443">
    <property type="entry name" value="UCH"/>
    <property type="match status" value="1"/>
</dbReference>
<dbReference type="EMBL" id="MCGE01000006">
    <property type="protein sequence ID" value="ORZ20776.1"/>
    <property type="molecule type" value="Genomic_DNA"/>
</dbReference>
<gene>
    <name evidence="11" type="ORF">BCR42DRAFT_435154</name>
</gene>
<proteinExistence type="inferred from homology"/>
<dbReference type="AlphaFoldDB" id="A0A1X2ISS5"/>
<dbReference type="GO" id="GO:0005634">
    <property type="term" value="C:nucleus"/>
    <property type="evidence" value="ECO:0007669"/>
    <property type="project" value="TreeGrafter"/>
</dbReference>
<comment type="caution">
    <text evidence="11">The sequence shown here is derived from an EMBL/GenBank/DDBJ whole genome shotgun (WGS) entry which is preliminary data.</text>
</comment>
<keyword evidence="12" id="KW-1185">Reference proteome</keyword>
<dbReference type="GO" id="GO:0006508">
    <property type="term" value="P:proteolysis"/>
    <property type="evidence" value="ECO:0007669"/>
    <property type="project" value="UniProtKB-KW"/>
</dbReference>
<dbReference type="CDD" id="cd02662">
    <property type="entry name" value="Peptidase_C19F"/>
    <property type="match status" value="1"/>
</dbReference>
<dbReference type="Gene3D" id="3.90.70.10">
    <property type="entry name" value="Cysteine proteinases"/>
    <property type="match status" value="1"/>
</dbReference>
<feature type="region of interest" description="Disordered" evidence="8">
    <location>
        <begin position="216"/>
        <end position="262"/>
    </location>
</feature>
<reference evidence="11 12" key="1">
    <citation type="submission" date="2016-07" db="EMBL/GenBank/DDBJ databases">
        <title>Pervasive Adenine N6-methylation of Active Genes in Fungi.</title>
        <authorList>
            <consortium name="DOE Joint Genome Institute"/>
            <person name="Mondo S.J."/>
            <person name="Dannebaum R.O."/>
            <person name="Kuo R.C."/>
            <person name="Labutti K."/>
            <person name="Haridas S."/>
            <person name="Kuo A."/>
            <person name="Salamov A."/>
            <person name="Ahrendt S.R."/>
            <person name="Lipzen A."/>
            <person name="Sullivan W."/>
            <person name="Andreopoulos W.B."/>
            <person name="Clum A."/>
            <person name="Lindquist E."/>
            <person name="Daum C."/>
            <person name="Ramamoorthy G.K."/>
            <person name="Gryganskyi A."/>
            <person name="Culley D."/>
            <person name="Magnuson J.K."/>
            <person name="James T.Y."/>
            <person name="O'Malley M.A."/>
            <person name="Stajich J.E."/>
            <person name="Spatafora J.W."/>
            <person name="Visel A."/>
            <person name="Grigoriev I.V."/>
        </authorList>
    </citation>
    <scope>NUCLEOTIDE SEQUENCE [LARGE SCALE GENOMIC DNA]</scope>
    <source>
        <strain evidence="11 12">NRRL 1336</strain>
    </source>
</reference>
<dbReference type="GO" id="GO:0016579">
    <property type="term" value="P:protein deubiquitination"/>
    <property type="evidence" value="ECO:0007669"/>
    <property type="project" value="InterPro"/>
</dbReference>
<dbReference type="Proteomes" id="UP000193560">
    <property type="component" value="Unassembled WGS sequence"/>
</dbReference>
<dbReference type="STRING" id="90262.A0A1X2ISS5"/>
<feature type="chain" id="PRO_5013276168" description="Ubiquitin carboxyl-terminal hydrolase" evidence="9">
    <location>
        <begin position="19"/>
        <end position="731"/>
    </location>
</feature>
<dbReference type="InterPro" id="IPR028889">
    <property type="entry name" value="USP"/>
</dbReference>
<dbReference type="SUPFAM" id="SSF54001">
    <property type="entry name" value="Cysteine proteinases"/>
    <property type="match status" value="1"/>
</dbReference>
<dbReference type="PROSITE" id="PS00972">
    <property type="entry name" value="USP_1"/>
    <property type="match status" value="1"/>
</dbReference>
<feature type="domain" description="USP" evidence="10">
    <location>
        <begin position="93"/>
        <end position="574"/>
    </location>
</feature>
<keyword evidence="4 7" id="KW-0833">Ubl conjugation pathway</keyword>
<evidence type="ECO:0000256" key="7">
    <source>
        <dbReference type="RuleBase" id="RU366025"/>
    </source>
</evidence>
<dbReference type="EC" id="3.4.19.12" evidence="7"/>
<organism evidence="11 12">
    <name type="scientific">Absidia repens</name>
    <dbReference type="NCBI Taxonomy" id="90262"/>
    <lineage>
        <taxon>Eukaryota</taxon>
        <taxon>Fungi</taxon>
        <taxon>Fungi incertae sedis</taxon>
        <taxon>Mucoromycota</taxon>
        <taxon>Mucoromycotina</taxon>
        <taxon>Mucoromycetes</taxon>
        <taxon>Mucorales</taxon>
        <taxon>Cunninghamellaceae</taxon>
        <taxon>Absidia</taxon>
    </lineage>
</organism>
<comment type="catalytic activity">
    <reaction evidence="1 7">
        <text>Thiol-dependent hydrolysis of ester, thioester, amide, peptide and isopeptide bonds formed by the C-terminal Gly of ubiquitin (a 76-residue protein attached to proteins as an intracellular targeting signal).</text>
        <dbReference type="EC" id="3.4.19.12"/>
    </reaction>
</comment>
<feature type="compositionally biased region" description="Low complexity" evidence="8">
    <location>
        <begin position="245"/>
        <end position="256"/>
    </location>
</feature>
<protein>
    <recommendedName>
        <fullName evidence="7">Ubiquitin carboxyl-terminal hydrolase</fullName>
        <ecNumber evidence="7">3.4.19.12</ecNumber>
    </recommendedName>
</protein>
<dbReference type="InterPro" id="IPR001394">
    <property type="entry name" value="Peptidase_C19_UCH"/>
</dbReference>
<comment type="similarity">
    <text evidence="2 7">Belongs to the peptidase C19 family.</text>
</comment>
<dbReference type="InterPro" id="IPR050164">
    <property type="entry name" value="Peptidase_C19"/>
</dbReference>